<protein>
    <recommendedName>
        <fullName evidence="2">CN hydrolase domain-containing protein</fullName>
    </recommendedName>
</protein>
<keyword evidence="1" id="KW-0378">Hydrolase</keyword>
<dbReference type="PANTHER" id="PTHR43674:SF16">
    <property type="entry name" value="CARBON-NITROGEN FAMILY, PUTATIVE (AFU_ORTHOLOGUE AFUA_5G02350)-RELATED"/>
    <property type="match status" value="1"/>
</dbReference>
<dbReference type="InterPro" id="IPR036526">
    <property type="entry name" value="C-N_Hydrolase_sf"/>
</dbReference>
<dbReference type="CDD" id="cd07197">
    <property type="entry name" value="nitrilase"/>
    <property type="match status" value="1"/>
</dbReference>
<dbReference type="Pfam" id="PF00795">
    <property type="entry name" value="CN_hydrolase"/>
    <property type="match status" value="1"/>
</dbReference>
<reference evidence="3" key="2">
    <citation type="journal article" date="2023" name="IMA Fungus">
        <title>Comparative genomic study of the Penicillium genus elucidates a diverse pangenome and 15 lateral gene transfer events.</title>
        <authorList>
            <person name="Petersen C."/>
            <person name="Sorensen T."/>
            <person name="Nielsen M.R."/>
            <person name="Sondergaard T.E."/>
            <person name="Sorensen J.L."/>
            <person name="Fitzpatrick D.A."/>
            <person name="Frisvad J.C."/>
            <person name="Nielsen K.L."/>
        </authorList>
    </citation>
    <scope>NUCLEOTIDE SEQUENCE</scope>
    <source>
        <strain evidence="3">IBT 21472</strain>
    </source>
</reference>
<reference evidence="3" key="1">
    <citation type="submission" date="2022-12" db="EMBL/GenBank/DDBJ databases">
        <authorList>
            <person name="Petersen C."/>
        </authorList>
    </citation>
    <scope>NUCLEOTIDE SEQUENCE</scope>
    <source>
        <strain evidence="3">IBT 21472</strain>
    </source>
</reference>
<dbReference type="Proteomes" id="UP001147746">
    <property type="component" value="Unassembled WGS sequence"/>
</dbReference>
<dbReference type="PANTHER" id="PTHR43674">
    <property type="entry name" value="NITRILASE C965.09-RELATED"/>
    <property type="match status" value="1"/>
</dbReference>
<organism evidence="3 4">
    <name type="scientific">Penicillium atrosanguineum</name>
    <dbReference type="NCBI Taxonomy" id="1132637"/>
    <lineage>
        <taxon>Eukaryota</taxon>
        <taxon>Fungi</taxon>
        <taxon>Dikarya</taxon>
        <taxon>Ascomycota</taxon>
        <taxon>Pezizomycotina</taxon>
        <taxon>Eurotiomycetes</taxon>
        <taxon>Eurotiomycetidae</taxon>
        <taxon>Eurotiales</taxon>
        <taxon>Aspergillaceae</taxon>
        <taxon>Penicillium</taxon>
    </lineage>
</organism>
<evidence type="ECO:0000313" key="4">
    <source>
        <dbReference type="Proteomes" id="UP001147746"/>
    </source>
</evidence>
<dbReference type="PROSITE" id="PS50263">
    <property type="entry name" value="CN_HYDROLASE"/>
    <property type="match status" value="1"/>
</dbReference>
<dbReference type="GO" id="GO:0016811">
    <property type="term" value="F:hydrolase activity, acting on carbon-nitrogen (but not peptide) bonds, in linear amides"/>
    <property type="evidence" value="ECO:0007669"/>
    <property type="project" value="TreeGrafter"/>
</dbReference>
<dbReference type="Gene3D" id="3.60.110.10">
    <property type="entry name" value="Carbon-nitrogen hydrolase"/>
    <property type="match status" value="1"/>
</dbReference>
<dbReference type="InterPro" id="IPR050345">
    <property type="entry name" value="Aliph_Amidase/BUP"/>
</dbReference>
<feature type="domain" description="CN hydrolase" evidence="2">
    <location>
        <begin position="4"/>
        <end position="262"/>
    </location>
</feature>
<dbReference type="SUPFAM" id="SSF56317">
    <property type="entry name" value="Carbon-nitrogen hydrolase"/>
    <property type="match status" value="1"/>
</dbReference>
<evidence type="ECO:0000259" key="2">
    <source>
        <dbReference type="PROSITE" id="PS50263"/>
    </source>
</evidence>
<comment type="caution">
    <text evidence="3">The sequence shown here is derived from an EMBL/GenBank/DDBJ whole genome shotgun (WGS) entry which is preliminary data.</text>
</comment>
<evidence type="ECO:0000256" key="1">
    <source>
        <dbReference type="ARBA" id="ARBA00022801"/>
    </source>
</evidence>
<dbReference type="InterPro" id="IPR003010">
    <property type="entry name" value="C-N_Hydrolase"/>
</dbReference>
<evidence type="ECO:0000313" key="3">
    <source>
        <dbReference type="EMBL" id="KAJ5302448.1"/>
    </source>
</evidence>
<sequence length="293" mass="32884">MSTIKVAIIQLHPQPHQTESNQARGIAFIREAARTGANLAVLPEYHMGDFFPEDPKFRDQCANWKQYLDVYCDLAKECNICIVPGSAAELYRDENTGEETIFNVVYFIDNTGAIAGRYEKKNLWHPERPHVKGSQQDPHIAFDTPLGKVGMLICWDVAFPEAFRELISQGAKLIIVPSFWKLTDCAPLGLVHNRYAEKVFLDAALISRACENTCAVVFCNAGGPAEEDFAGLSQVTVPFLGCIGRAETCEETMKIIDLDMRILDDAESVYKVRQDMGRHDWHYAYRSSVQSSS</sequence>
<name>A0A9W9PR56_9EURO</name>
<dbReference type="EMBL" id="JAPZBO010000009">
    <property type="protein sequence ID" value="KAJ5302448.1"/>
    <property type="molecule type" value="Genomic_DNA"/>
</dbReference>
<accession>A0A9W9PR56</accession>
<proteinExistence type="predicted"/>
<dbReference type="AlphaFoldDB" id="A0A9W9PR56"/>
<gene>
    <name evidence="3" type="ORF">N7476_009247</name>
</gene>
<keyword evidence="4" id="KW-1185">Reference proteome</keyword>